<dbReference type="GO" id="GO:0005763">
    <property type="term" value="C:mitochondrial small ribosomal subunit"/>
    <property type="evidence" value="ECO:0007669"/>
    <property type="project" value="TreeGrafter"/>
</dbReference>
<accession>A0A507D3Y1</accession>
<evidence type="ECO:0000313" key="1">
    <source>
        <dbReference type="EMBL" id="TPX45940.1"/>
    </source>
</evidence>
<name>A0A507D3Y1_9FUNG</name>
<dbReference type="InterPro" id="IPR021036">
    <property type="entry name" value="Ribosomal_mS45"/>
</dbReference>
<sequence>MMRRFSTATAMRAEAVNATGETLTGGKLERKFAISKAQKWLKEDGQKYHRQQAANDIMRSEIYAAYTSNPSVESPLKLANQYSISVARVEAILRLKALQASMEKANTPIQVHLTYNMEKLLKVDPNGRTRITEPLRYNSSERLKPLFQFIGEVDAISPEDAAMLLGKEPYANVQHNLDKQAERMFSVDGQGGDKVARAGVSTEIERDASKGSKFNFAFVDISAVDKRPMFIRDTRGTLRRASKLEVYKKKTKKPAFFM</sequence>
<dbReference type="Pfam" id="PF12298">
    <property type="entry name" value="Bot1p"/>
    <property type="match status" value="1"/>
</dbReference>
<evidence type="ECO:0000313" key="2">
    <source>
        <dbReference type="Proteomes" id="UP000320333"/>
    </source>
</evidence>
<dbReference type="Proteomes" id="UP000320333">
    <property type="component" value="Unassembled WGS sequence"/>
</dbReference>
<dbReference type="PANTHER" id="PTHR28158:SF1">
    <property type="entry name" value="SMALL RIBOSOMAL SUBUNIT PROTEIN MS45"/>
    <property type="match status" value="1"/>
</dbReference>
<dbReference type="GO" id="GO:0032543">
    <property type="term" value="P:mitochondrial translation"/>
    <property type="evidence" value="ECO:0007669"/>
    <property type="project" value="TreeGrafter"/>
</dbReference>
<protein>
    <submittedName>
        <fullName evidence="1">Uncharacterized protein</fullName>
    </submittedName>
</protein>
<reference evidence="1 2" key="1">
    <citation type="journal article" date="2019" name="Sci. Rep.">
        <title>Comparative genomics of chytrid fungi reveal insights into the obligate biotrophic and pathogenic lifestyle of Synchytrium endobioticum.</title>
        <authorList>
            <person name="van de Vossenberg B.T.L.H."/>
            <person name="Warris S."/>
            <person name="Nguyen H.D.T."/>
            <person name="van Gent-Pelzer M.P.E."/>
            <person name="Joly D.L."/>
            <person name="van de Geest H.C."/>
            <person name="Bonants P.J.M."/>
            <person name="Smith D.S."/>
            <person name="Levesque C.A."/>
            <person name="van der Lee T.A.J."/>
        </authorList>
    </citation>
    <scope>NUCLEOTIDE SEQUENCE [LARGE SCALE GENOMIC DNA]</scope>
    <source>
        <strain evidence="1 2">CBS 675.73</strain>
    </source>
</reference>
<comment type="caution">
    <text evidence="1">The sequence shown here is derived from an EMBL/GenBank/DDBJ whole genome shotgun (WGS) entry which is preliminary data.</text>
</comment>
<dbReference type="EMBL" id="QEAP01001390">
    <property type="protein sequence ID" value="TPX45940.1"/>
    <property type="molecule type" value="Genomic_DNA"/>
</dbReference>
<dbReference type="PANTHER" id="PTHR28158">
    <property type="entry name" value="37S RIBOSOMAL PROTEIN S35, MITOCHONDRIAL"/>
    <property type="match status" value="1"/>
</dbReference>
<organism evidence="1 2">
    <name type="scientific">Chytriomyces confervae</name>
    <dbReference type="NCBI Taxonomy" id="246404"/>
    <lineage>
        <taxon>Eukaryota</taxon>
        <taxon>Fungi</taxon>
        <taxon>Fungi incertae sedis</taxon>
        <taxon>Chytridiomycota</taxon>
        <taxon>Chytridiomycota incertae sedis</taxon>
        <taxon>Chytridiomycetes</taxon>
        <taxon>Chytridiales</taxon>
        <taxon>Chytriomycetaceae</taxon>
        <taxon>Chytriomyces</taxon>
    </lineage>
</organism>
<keyword evidence="2" id="KW-1185">Reference proteome</keyword>
<dbReference type="STRING" id="246404.A0A507D3Y1"/>
<dbReference type="OrthoDB" id="10052321at2759"/>
<proteinExistence type="predicted"/>
<dbReference type="GO" id="GO:0003735">
    <property type="term" value="F:structural constituent of ribosome"/>
    <property type="evidence" value="ECO:0007669"/>
    <property type="project" value="TreeGrafter"/>
</dbReference>
<dbReference type="AlphaFoldDB" id="A0A507D3Y1"/>
<gene>
    <name evidence="1" type="ORF">CcCBS67573_g10342</name>
</gene>